<evidence type="ECO:0000313" key="10">
    <source>
        <dbReference type="Proteomes" id="UP001359886"/>
    </source>
</evidence>
<dbReference type="Proteomes" id="UP001359886">
    <property type="component" value="Unassembled WGS sequence"/>
</dbReference>
<dbReference type="PANTHER" id="PTHR43214">
    <property type="entry name" value="TWO-COMPONENT RESPONSE REGULATOR"/>
    <property type="match status" value="1"/>
</dbReference>
<keyword evidence="2" id="KW-0902">Two-component regulatory system</keyword>
<dbReference type="Pfam" id="PF00196">
    <property type="entry name" value="GerE"/>
    <property type="match status" value="1"/>
</dbReference>
<sequence length="212" mass="23194">MIRLLIVDDHELVREGLRQILVRYPSIELVGEAANGETAIRLNRLLKPDVALVDICMPGLSGLELTTRLKQARPTLAVLVLSVHEAAPIPGRVMEAGASGYLSKGCPVTEIVQAIRTVSRGGRHVGSAVAQKMALDRLPGKEVSPFEALSARELEVLMMLADGQRISEVAEAMHLSPKTIATYKYRIFDKLDTRNDVEMTRMAVRYGIVTPA</sequence>
<keyword evidence="3" id="KW-0805">Transcription regulation</keyword>
<evidence type="ECO:0000256" key="3">
    <source>
        <dbReference type="ARBA" id="ARBA00023015"/>
    </source>
</evidence>
<dbReference type="PROSITE" id="PS50043">
    <property type="entry name" value="HTH_LUXR_2"/>
    <property type="match status" value="1"/>
</dbReference>
<dbReference type="GO" id="GO:0000160">
    <property type="term" value="P:phosphorelay signal transduction system"/>
    <property type="evidence" value="ECO:0007669"/>
    <property type="project" value="UniProtKB-KW"/>
</dbReference>
<gene>
    <name evidence="9" type="ORF">V3330_11660</name>
</gene>
<dbReference type="InterPro" id="IPR016032">
    <property type="entry name" value="Sig_transdc_resp-reg_C-effctor"/>
</dbReference>
<dbReference type="SUPFAM" id="SSF46894">
    <property type="entry name" value="C-terminal effector domain of the bipartite response regulators"/>
    <property type="match status" value="1"/>
</dbReference>
<keyword evidence="10" id="KW-1185">Reference proteome</keyword>
<dbReference type="PANTHER" id="PTHR43214:SF3">
    <property type="entry name" value="RESPONSE REGULATOR UVRY"/>
    <property type="match status" value="1"/>
</dbReference>
<dbReference type="GO" id="GO:0006355">
    <property type="term" value="P:regulation of DNA-templated transcription"/>
    <property type="evidence" value="ECO:0007669"/>
    <property type="project" value="InterPro"/>
</dbReference>
<evidence type="ECO:0000256" key="1">
    <source>
        <dbReference type="ARBA" id="ARBA00022553"/>
    </source>
</evidence>
<keyword evidence="1 6" id="KW-0597">Phosphoprotein</keyword>
<evidence type="ECO:0000256" key="4">
    <source>
        <dbReference type="ARBA" id="ARBA00023125"/>
    </source>
</evidence>
<dbReference type="RefSeq" id="WP_354695604.1">
    <property type="nucleotide sequence ID" value="NZ_JAZHOG010000007.1"/>
</dbReference>
<dbReference type="Pfam" id="PF00072">
    <property type="entry name" value="Response_reg"/>
    <property type="match status" value="1"/>
</dbReference>
<evidence type="ECO:0000256" key="5">
    <source>
        <dbReference type="ARBA" id="ARBA00023163"/>
    </source>
</evidence>
<name>A0AAW9RDI1_9GAMM</name>
<feature type="domain" description="HTH luxR-type" evidence="7">
    <location>
        <begin position="142"/>
        <end position="207"/>
    </location>
</feature>
<comment type="caution">
    <text evidence="9">The sequence shown here is derived from an EMBL/GenBank/DDBJ whole genome shotgun (WGS) entry which is preliminary data.</text>
</comment>
<dbReference type="InterPro" id="IPR039420">
    <property type="entry name" value="WalR-like"/>
</dbReference>
<dbReference type="CDD" id="cd06170">
    <property type="entry name" value="LuxR_C_like"/>
    <property type="match status" value="1"/>
</dbReference>
<feature type="domain" description="Response regulatory" evidence="8">
    <location>
        <begin position="3"/>
        <end position="119"/>
    </location>
</feature>
<dbReference type="Gene3D" id="3.40.50.2300">
    <property type="match status" value="1"/>
</dbReference>
<dbReference type="InterPro" id="IPR058245">
    <property type="entry name" value="NreC/VraR/RcsB-like_REC"/>
</dbReference>
<dbReference type="InterPro" id="IPR001789">
    <property type="entry name" value="Sig_transdc_resp-reg_receiver"/>
</dbReference>
<evidence type="ECO:0000256" key="6">
    <source>
        <dbReference type="PROSITE-ProRule" id="PRU00169"/>
    </source>
</evidence>
<reference evidence="9 10" key="1">
    <citation type="submission" date="2024-02" db="EMBL/GenBank/DDBJ databases">
        <title>A novel Wenzhouxiangellaceae bacterium, isolated from coastal sediments.</title>
        <authorList>
            <person name="Du Z.-J."/>
            <person name="Ye Y.-Q."/>
            <person name="Zhang X.-Y."/>
        </authorList>
    </citation>
    <scope>NUCLEOTIDE SEQUENCE [LARGE SCALE GENOMIC DNA]</scope>
    <source>
        <strain evidence="9 10">CH-27</strain>
    </source>
</reference>
<dbReference type="InterPro" id="IPR000792">
    <property type="entry name" value="Tscrpt_reg_LuxR_C"/>
</dbReference>
<dbReference type="SMART" id="SM00448">
    <property type="entry name" value="REC"/>
    <property type="match status" value="1"/>
</dbReference>
<dbReference type="InterPro" id="IPR011006">
    <property type="entry name" value="CheY-like_superfamily"/>
</dbReference>
<dbReference type="SUPFAM" id="SSF52172">
    <property type="entry name" value="CheY-like"/>
    <property type="match status" value="1"/>
</dbReference>
<keyword evidence="4" id="KW-0238">DNA-binding</keyword>
<dbReference type="CDD" id="cd17535">
    <property type="entry name" value="REC_NarL-like"/>
    <property type="match status" value="1"/>
</dbReference>
<protein>
    <submittedName>
        <fullName evidence="9">Response regulator</fullName>
    </submittedName>
</protein>
<organism evidence="9 10">
    <name type="scientific">Elongatibacter sediminis</name>
    <dbReference type="NCBI Taxonomy" id="3119006"/>
    <lineage>
        <taxon>Bacteria</taxon>
        <taxon>Pseudomonadati</taxon>
        <taxon>Pseudomonadota</taxon>
        <taxon>Gammaproteobacteria</taxon>
        <taxon>Chromatiales</taxon>
        <taxon>Wenzhouxiangellaceae</taxon>
        <taxon>Elongatibacter</taxon>
    </lineage>
</organism>
<dbReference type="AlphaFoldDB" id="A0AAW9RDI1"/>
<proteinExistence type="predicted"/>
<evidence type="ECO:0000256" key="2">
    <source>
        <dbReference type="ARBA" id="ARBA00023012"/>
    </source>
</evidence>
<feature type="modified residue" description="4-aspartylphosphate" evidence="6">
    <location>
        <position position="54"/>
    </location>
</feature>
<dbReference type="GO" id="GO:0003677">
    <property type="term" value="F:DNA binding"/>
    <property type="evidence" value="ECO:0007669"/>
    <property type="project" value="UniProtKB-KW"/>
</dbReference>
<evidence type="ECO:0000313" key="9">
    <source>
        <dbReference type="EMBL" id="MEJ8568283.1"/>
    </source>
</evidence>
<evidence type="ECO:0000259" key="8">
    <source>
        <dbReference type="PROSITE" id="PS50110"/>
    </source>
</evidence>
<dbReference type="PROSITE" id="PS50110">
    <property type="entry name" value="RESPONSE_REGULATORY"/>
    <property type="match status" value="1"/>
</dbReference>
<keyword evidence="5" id="KW-0804">Transcription</keyword>
<dbReference type="EMBL" id="JAZHOG010000007">
    <property type="protein sequence ID" value="MEJ8568283.1"/>
    <property type="molecule type" value="Genomic_DNA"/>
</dbReference>
<dbReference type="SMART" id="SM00421">
    <property type="entry name" value="HTH_LUXR"/>
    <property type="match status" value="1"/>
</dbReference>
<evidence type="ECO:0000259" key="7">
    <source>
        <dbReference type="PROSITE" id="PS50043"/>
    </source>
</evidence>
<accession>A0AAW9RDI1</accession>
<dbReference type="PRINTS" id="PR00038">
    <property type="entry name" value="HTHLUXR"/>
</dbReference>